<evidence type="ECO:0000256" key="4">
    <source>
        <dbReference type="ARBA" id="ARBA00022519"/>
    </source>
</evidence>
<evidence type="ECO:0008006" key="12">
    <source>
        <dbReference type="Google" id="ProtNLM"/>
    </source>
</evidence>
<evidence type="ECO:0000256" key="8">
    <source>
        <dbReference type="SAM" id="Phobius"/>
    </source>
</evidence>
<accession>A0A382B0P7</accession>
<feature type="domain" description="Prepilin type IV endopeptidase peptidase" evidence="9">
    <location>
        <begin position="105"/>
        <end position="217"/>
    </location>
</feature>
<keyword evidence="3" id="KW-1003">Cell membrane</keyword>
<dbReference type="GO" id="GO:0004190">
    <property type="term" value="F:aspartic-type endopeptidase activity"/>
    <property type="evidence" value="ECO:0007669"/>
    <property type="project" value="InterPro"/>
</dbReference>
<feature type="transmembrane region" description="Helical" evidence="8">
    <location>
        <begin position="156"/>
        <end position="176"/>
    </location>
</feature>
<dbReference type="Gene3D" id="1.20.120.1220">
    <property type="match status" value="1"/>
</dbReference>
<dbReference type="PANTHER" id="PTHR30487:SF0">
    <property type="entry name" value="PREPILIN LEADER PEPTIDASE_N-METHYLTRANSFERASE-RELATED"/>
    <property type="match status" value="1"/>
</dbReference>
<proteinExistence type="inferred from homology"/>
<gene>
    <name evidence="11" type="ORF">METZ01_LOCUS159975</name>
</gene>
<comment type="subcellular location">
    <subcellularLocation>
        <location evidence="1">Cell inner membrane</location>
        <topology evidence="1">Multi-pass membrane protein</topology>
    </subcellularLocation>
</comment>
<evidence type="ECO:0000259" key="10">
    <source>
        <dbReference type="Pfam" id="PF06750"/>
    </source>
</evidence>
<dbReference type="Pfam" id="PF01478">
    <property type="entry name" value="Peptidase_A24"/>
    <property type="match status" value="1"/>
</dbReference>
<keyword evidence="7 8" id="KW-0472">Membrane</keyword>
<dbReference type="GO" id="GO:0006465">
    <property type="term" value="P:signal peptide processing"/>
    <property type="evidence" value="ECO:0007669"/>
    <property type="project" value="TreeGrafter"/>
</dbReference>
<feature type="transmembrane region" description="Helical" evidence="8">
    <location>
        <begin position="74"/>
        <end position="94"/>
    </location>
</feature>
<evidence type="ECO:0000256" key="2">
    <source>
        <dbReference type="ARBA" id="ARBA00005801"/>
    </source>
</evidence>
<dbReference type="EMBL" id="UINC01027601">
    <property type="protein sequence ID" value="SVB07121.1"/>
    <property type="molecule type" value="Genomic_DNA"/>
</dbReference>
<dbReference type="PRINTS" id="PR00864">
    <property type="entry name" value="PREPILNPTASE"/>
</dbReference>
<sequence length="258" mass="29534">MIFFDSILVFFIGICLGSFANVCIYRLPKNKQIITGRSFCPKCKKIIKWFDNIPLISFLLLNGKCRKCHKPIPLRYFIIELITGIGFLLIYLNFNNYPTIIFLSVLFLLYLIIFFIDLKHFIIPDGLNFGIMALAIFKNFLPNFNTSFIHDINQSIIGGIVGYLSIWIIIYLYRVIKKIEGMGLGDAKLMTGIGLLFGWQAIPFVLFISAVLGLVFATPSLINKKKNLRSKIPFGPFIITACFIYFLYGDFLYSLILV</sequence>
<evidence type="ECO:0000256" key="5">
    <source>
        <dbReference type="ARBA" id="ARBA00022692"/>
    </source>
</evidence>
<feature type="transmembrane region" description="Helical" evidence="8">
    <location>
        <begin position="234"/>
        <end position="256"/>
    </location>
</feature>
<dbReference type="PANTHER" id="PTHR30487">
    <property type="entry name" value="TYPE 4 PREPILIN-LIKE PROTEINS LEADER PEPTIDE-PROCESSING ENZYME"/>
    <property type="match status" value="1"/>
</dbReference>
<reference evidence="11" key="1">
    <citation type="submission" date="2018-05" db="EMBL/GenBank/DDBJ databases">
        <authorList>
            <person name="Lanie J.A."/>
            <person name="Ng W.-L."/>
            <person name="Kazmierczak K.M."/>
            <person name="Andrzejewski T.M."/>
            <person name="Davidsen T.M."/>
            <person name="Wayne K.J."/>
            <person name="Tettelin H."/>
            <person name="Glass J.I."/>
            <person name="Rusch D."/>
            <person name="Podicherti R."/>
            <person name="Tsui H.-C.T."/>
            <person name="Winkler M.E."/>
        </authorList>
    </citation>
    <scope>NUCLEOTIDE SEQUENCE</scope>
</reference>
<feature type="domain" description="Prepilin peptidase A24 N-terminal" evidence="10">
    <location>
        <begin position="12"/>
        <end position="94"/>
    </location>
</feature>
<dbReference type="GO" id="GO:0005886">
    <property type="term" value="C:plasma membrane"/>
    <property type="evidence" value="ECO:0007669"/>
    <property type="project" value="UniProtKB-SubCell"/>
</dbReference>
<evidence type="ECO:0000259" key="9">
    <source>
        <dbReference type="Pfam" id="PF01478"/>
    </source>
</evidence>
<name>A0A382B0P7_9ZZZZ</name>
<dbReference type="InterPro" id="IPR010627">
    <property type="entry name" value="Prepilin_pept_A24_N"/>
</dbReference>
<keyword evidence="4" id="KW-0997">Cell inner membrane</keyword>
<evidence type="ECO:0000256" key="3">
    <source>
        <dbReference type="ARBA" id="ARBA00022475"/>
    </source>
</evidence>
<feature type="transmembrane region" description="Helical" evidence="8">
    <location>
        <begin position="6"/>
        <end position="27"/>
    </location>
</feature>
<evidence type="ECO:0000256" key="6">
    <source>
        <dbReference type="ARBA" id="ARBA00022989"/>
    </source>
</evidence>
<dbReference type="InterPro" id="IPR014032">
    <property type="entry name" value="Peptidase_A24A_bac"/>
</dbReference>
<comment type="similarity">
    <text evidence="2">Belongs to the peptidase A24 family.</text>
</comment>
<organism evidence="11">
    <name type="scientific">marine metagenome</name>
    <dbReference type="NCBI Taxonomy" id="408172"/>
    <lineage>
        <taxon>unclassified sequences</taxon>
        <taxon>metagenomes</taxon>
        <taxon>ecological metagenomes</taxon>
    </lineage>
</organism>
<dbReference type="InterPro" id="IPR000045">
    <property type="entry name" value="Prepilin_IV_endopep_pep"/>
</dbReference>
<dbReference type="InterPro" id="IPR050882">
    <property type="entry name" value="Prepilin_peptidase/N-MTase"/>
</dbReference>
<feature type="transmembrane region" description="Helical" evidence="8">
    <location>
        <begin position="196"/>
        <end position="222"/>
    </location>
</feature>
<evidence type="ECO:0000256" key="1">
    <source>
        <dbReference type="ARBA" id="ARBA00004429"/>
    </source>
</evidence>
<dbReference type="AlphaFoldDB" id="A0A382B0P7"/>
<keyword evidence="6 8" id="KW-1133">Transmembrane helix</keyword>
<evidence type="ECO:0000256" key="7">
    <source>
        <dbReference type="ARBA" id="ARBA00023136"/>
    </source>
</evidence>
<evidence type="ECO:0000313" key="11">
    <source>
        <dbReference type="EMBL" id="SVB07121.1"/>
    </source>
</evidence>
<feature type="transmembrane region" description="Helical" evidence="8">
    <location>
        <begin position="100"/>
        <end position="118"/>
    </location>
</feature>
<keyword evidence="5 8" id="KW-0812">Transmembrane</keyword>
<protein>
    <recommendedName>
        <fullName evidence="12">Prepilin peptidase</fullName>
    </recommendedName>
</protein>
<dbReference type="Pfam" id="PF06750">
    <property type="entry name" value="A24_N_bact"/>
    <property type="match status" value="1"/>
</dbReference>